<keyword evidence="2" id="KW-1133">Transmembrane helix</keyword>
<dbReference type="Proteomes" id="UP000657385">
    <property type="component" value="Unassembled WGS sequence"/>
</dbReference>
<keyword evidence="2" id="KW-0472">Membrane</keyword>
<evidence type="ECO:0000256" key="3">
    <source>
        <dbReference type="SAM" id="SignalP"/>
    </source>
</evidence>
<feature type="transmembrane region" description="Helical" evidence="2">
    <location>
        <begin position="530"/>
        <end position="549"/>
    </location>
</feature>
<evidence type="ECO:0000313" key="4">
    <source>
        <dbReference type="EMBL" id="MBF9073532.1"/>
    </source>
</evidence>
<proteinExistence type="predicted"/>
<gene>
    <name evidence="4" type="ORF">I2501_36510</name>
</gene>
<dbReference type="EMBL" id="JADPRT010000023">
    <property type="protein sequence ID" value="MBF9073532.1"/>
    <property type="molecule type" value="Genomic_DNA"/>
</dbReference>
<keyword evidence="3" id="KW-0732">Signal</keyword>
<evidence type="ECO:0000256" key="1">
    <source>
        <dbReference type="SAM" id="MobiDB-lite"/>
    </source>
</evidence>
<organism evidence="4 5">
    <name type="scientific">Streptacidiphilus fuscans</name>
    <dbReference type="NCBI Taxonomy" id="2789292"/>
    <lineage>
        <taxon>Bacteria</taxon>
        <taxon>Bacillati</taxon>
        <taxon>Actinomycetota</taxon>
        <taxon>Actinomycetes</taxon>
        <taxon>Kitasatosporales</taxon>
        <taxon>Streptomycetaceae</taxon>
        <taxon>Streptacidiphilus</taxon>
    </lineage>
</organism>
<reference evidence="4" key="1">
    <citation type="submission" date="2020-11" db="EMBL/GenBank/DDBJ databases">
        <title>Isolation and identification of active actinomycetes.</title>
        <authorList>
            <person name="Yu B."/>
        </authorList>
    </citation>
    <scope>NUCLEOTIDE SEQUENCE</scope>
    <source>
        <strain evidence="4">NEAU-YB345</strain>
    </source>
</reference>
<name>A0A931FG46_9ACTN</name>
<feature type="chain" id="PRO_5037556394" evidence="3">
    <location>
        <begin position="33"/>
        <end position="563"/>
    </location>
</feature>
<accession>A0A931FG46</accession>
<keyword evidence="5" id="KW-1185">Reference proteome</keyword>
<feature type="region of interest" description="Disordered" evidence="1">
    <location>
        <begin position="485"/>
        <end position="523"/>
    </location>
</feature>
<dbReference type="NCBIfam" id="TIGR01167">
    <property type="entry name" value="LPXTG_anchor"/>
    <property type="match status" value="1"/>
</dbReference>
<feature type="signal peptide" evidence="3">
    <location>
        <begin position="1"/>
        <end position="32"/>
    </location>
</feature>
<sequence length="563" mass="54833">MPFIRTRAAARLGAAAAAVLIVGGLTAVPAGAAGAQFVAVVSTPQVTLLPQSSGAQALQYHSVGVSVMAEQAPLSGVQVAVDASRVAGVAGLSLPGNCRFTDAARLHAACSLGSVDGVGQVEVGLRSLPGAKVAAKGSVRFTVTAANATEDPSSPPTTTTVVVGDGPDLAVLPLPTTLSLTPGGTLTVNPQVANVGDRDASGITLLLDSVEGGAWSVGGGFGNCRYGADAGLGAPTAVVCHFNTVVKPGETYQLATPAPVSAVSQAPDGVLMYGWDVTGGQIDSSITGGTPGHGAPLALVPVPASARHALPNVAPDINYDNNVAVSQLHLVSADDVAAVAHDVTGTVGRKVTTVFGVRNDGTVPTRQVPGAPGGTTAALLAMLPQGVSVVSAPKGCQAESLDGPPPVAALARVRAQAAGDGVPGAVYACLVTRALQPGAEADFAFTLKPTRTLHAAQGTVVAVGQPDDNTPLDNIATFQVTATPAAGTPSASASPVAHPSASATAAATAPAAPTGPGGSLAHTGGGDDTLPLVGAGLAAVVLGGAALALTRRRRGGTAGGSHS</sequence>
<keyword evidence="2" id="KW-0812">Transmembrane</keyword>
<comment type="caution">
    <text evidence="4">The sequence shown here is derived from an EMBL/GenBank/DDBJ whole genome shotgun (WGS) entry which is preliminary data.</text>
</comment>
<protein>
    <submittedName>
        <fullName evidence="4">LPXTG cell wall anchor domain-containing protein</fullName>
    </submittedName>
</protein>
<feature type="compositionally biased region" description="Low complexity" evidence="1">
    <location>
        <begin position="485"/>
        <end position="514"/>
    </location>
</feature>
<evidence type="ECO:0000313" key="5">
    <source>
        <dbReference type="Proteomes" id="UP000657385"/>
    </source>
</evidence>
<dbReference type="AlphaFoldDB" id="A0A931FG46"/>
<evidence type="ECO:0000256" key="2">
    <source>
        <dbReference type="SAM" id="Phobius"/>
    </source>
</evidence>